<keyword evidence="5" id="KW-0998">Cell outer membrane</keyword>
<evidence type="ECO:0000313" key="11">
    <source>
        <dbReference type="Proteomes" id="UP001319180"/>
    </source>
</evidence>
<feature type="chain" id="PRO_5042882420" evidence="7">
    <location>
        <begin position="20"/>
        <end position="494"/>
    </location>
</feature>
<reference evidence="10 11" key="1">
    <citation type="submission" date="2021-05" db="EMBL/GenBank/DDBJ databases">
        <title>A Polyphasic approach of four new species of the genus Ohtaekwangia: Ohtaekwangia histidinii sp. nov., Ohtaekwangia cretensis sp. nov., Ohtaekwangia indiensis sp. nov., Ohtaekwangia reichenbachii sp. nov. from diverse environment.</title>
        <authorList>
            <person name="Octaviana S."/>
        </authorList>
    </citation>
    <scope>NUCLEOTIDE SEQUENCE [LARGE SCALE GENOMIC DNA]</scope>
    <source>
        <strain evidence="10 11">PWU37</strain>
    </source>
</reference>
<dbReference type="Pfam" id="PF07980">
    <property type="entry name" value="SusD_RagB"/>
    <property type="match status" value="1"/>
</dbReference>
<dbReference type="InterPro" id="IPR033985">
    <property type="entry name" value="SusD-like_N"/>
</dbReference>
<feature type="domain" description="RagB/SusD" evidence="8">
    <location>
        <begin position="283"/>
        <end position="452"/>
    </location>
</feature>
<feature type="signal peptide" evidence="7">
    <location>
        <begin position="1"/>
        <end position="19"/>
    </location>
</feature>
<evidence type="ECO:0000259" key="8">
    <source>
        <dbReference type="Pfam" id="PF07980"/>
    </source>
</evidence>
<feature type="compositionally biased region" description="Polar residues" evidence="6">
    <location>
        <begin position="482"/>
        <end position="494"/>
    </location>
</feature>
<evidence type="ECO:0000256" key="1">
    <source>
        <dbReference type="ARBA" id="ARBA00004442"/>
    </source>
</evidence>
<keyword evidence="4" id="KW-0472">Membrane</keyword>
<evidence type="ECO:0000256" key="4">
    <source>
        <dbReference type="ARBA" id="ARBA00023136"/>
    </source>
</evidence>
<dbReference type="CDD" id="cd08977">
    <property type="entry name" value="SusD"/>
    <property type="match status" value="1"/>
</dbReference>
<comment type="subcellular location">
    <subcellularLocation>
        <location evidence="1">Cell outer membrane</location>
    </subcellularLocation>
</comment>
<dbReference type="InterPro" id="IPR011990">
    <property type="entry name" value="TPR-like_helical_dom_sf"/>
</dbReference>
<name>A0AAP2DFJ1_9BACT</name>
<comment type="caution">
    <text evidence="10">The sequence shown here is derived from an EMBL/GenBank/DDBJ whole genome shotgun (WGS) entry which is preliminary data.</text>
</comment>
<sequence length="494" mass="55621">MKKYTILFALIACSLLQWGCEDMLEVKPYSELSDDAMLTDNGIRALLNSCYRNMQQSTPSRWQINVAEVTTDIGYNTGGQENLQMTQLINFTWDATLGTFNDDHWAPWYRAIRDANIILELAPKATLSEENRALYTAEARMLRGYAYAMLYNLFGSVPLRTTSESPAQLARASDDEMRSFIESELTAVVPALPDPGAEAAYGRANKGQALAVLAKYYLNTRQWQKAADAAQDVIDLGYYGLFDNFEEMFLVKNEGDKNKDNKEMILVIPCLNQDPYGNWYQAGALPPDFASSAQFPDFQYKAGMSRFATNYRMRSAFVNSYGATDVRAKLIMTEYVNEKGVTVDLMTQANNARSMKYYDNETSGNHSGNDVPVIRYADILLTRAEALNEADGPTQEALDLINEVRGRAGIAELTLADAPDKETLRNLILQERAWEFAAEGKRREDLLRHDRFISTAQSLGIAIAADKHKLFPFPQRERDTNKISGQNPDYETIQ</sequence>
<dbReference type="SUPFAM" id="SSF48452">
    <property type="entry name" value="TPR-like"/>
    <property type="match status" value="1"/>
</dbReference>
<feature type="region of interest" description="Disordered" evidence="6">
    <location>
        <begin position="474"/>
        <end position="494"/>
    </location>
</feature>
<dbReference type="Pfam" id="PF14322">
    <property type="entry name" value="SusD-like_3"/>
    <property type="match status" value="1"/>
</dbReference>
<accession>A0AAP2DFJ1</accession>
<evidence type="ECO:0000259" key="9">
    <source>
        <dbReference type="Pfam" id="PF14322"/>
    </source>
</evidence>
<keyword evidence="11" id="KW-1185">Reference proteome</keyword>
<evidence type="ECO:0000256" key="2">
    <source>
        <dbReference type="ARBA" id="ARBA00006275"/>
    </source>
</evidence>
<gene>
    <name evidence="10" type="ORF">KK078_25030</name>
</gene>
<evidence type="ECO:0000256" key="7">
    <source>
        <dbReference type="SAM" id="SignalP"/>
    </source>
</evidence>
<organism evidence="10 11">
    <name type="scientific">Dawidia soli</name>
    <dbReference type="NCBI Taxonomy" id="2782352"/>
    <lineage>
        <taxon>Bacteria</taxon>
        <taxon>Pseudomonadati</taxon>
        <taxon>Bacteroidota</taxon>
        <taxon>Cytophagia</taxon>
        <taxon>Cytophagales</taxon>
        <taxon>Chryseotaleaceae</taxon>
        <taxon>Dawidia</taxon>
    </lineage>
</organism>
<proteinExistence type="inferred from homology"/>
<evidence type="ECO:0000256" key="6">
    <source>
        <dbReference type="SAM" id="MobiDB-lite"/>
    </source>
</evidence>
<dbReference type="AlphaFoldDB" id="A0AAP2DFJ1"/>
<evidence type="ECO:0000256" key="5">
    <source>
        <dbReference type="ARBA" id="ARBA00023237"/>
    </source>
</evidence>
<dbReference type="GO" id="GO:0009279">
    <property type="term" value="C:cell outer membrane"/>
    <property type="evidence" value="ECO:0007669"/>
    <property type="project" value="UniProtKB-SubCell"/>
</dbReference>
<dbReference type="Proteomes" id="UP001319180">
    <property type="component" value="Unassembled WGS sequence"/>
</dbReference>
<dbReference type="RefSeq" id="WP_254093073.1">
    <property type="nucleotide sequence ID" value="NZ_JAHESC010000049.1"/>
</dbReference>
<evidence type="ECO:0000313" key="10">
    <source>
        <dbReference type="EMBL" id="MBT1689850.1"/>
    </source>
</evidence>
<dbReference type="EMBL" id="JAHESC010000049">
    <property type="protein sequence ID" value="MBT1689850.1"/>
    <property type="molecule type" value="Genomic_DNA"/>
</dbReference>
<evidence type="ECO:0000256" key="3">
    <source>
        <dbReference type="ARBA" id="ARBA00022729"/>
    </source>
</evidence>
<protein>
    <submittedName>
        <fullName evidence="10">RagB/SusD family nutrient uptake outer membrane protein</fullName>
    </submittedName>
</protein>
<comment type="similarity">
    <text evidence="2">Belongs to the SusD family.</text>
</comment>
<keyword evidence="3 7" id="KW-0732">Signal</keyword>
<dbReference type="InterPro" id="IPR012944">
    <property type="entry name" value="SusD_RagB_dom"/>
</dbReference>
<feature type="domain" description="SusD-like N-terminal" evidence="9">
    <location>
        <begin position="23"/>
        <end position="218"/>
    </location>
</feature>
<dbReference type="Gene3D" id="1.25.40.390">
    <property type="match status" value="1"/>
</dbReference>